<feature type="compositionally biased region" description="Pro residues" evidence="1">
    <location>
        <begin position="1"/>
        <end position="27"/>
    </location>
</feature>
<feature type="compositionally biased region" description="Low complexity" evidence="1">
    <location>
        <begin position="28"/>
        <end position="42"/>
    </location>
</feature>
<gene>
    <name evidence="2" type="ORF">MEDL_67375</name>
</gene>
<comment type="caution">
    <text evidence="2">The sequence shown here is derived from an EMBL/GenBank/DDBJ whole genome shotgun (WGS) entry which is preliminary data.</text>
</comment>
<protein>
    <submittedName>
        <fullName evidence="2">Uncharacterized protein</fullName>
    </submittedName>
</protein>
<organism evidence="2 3">
    <name type="scientific">Mytilus edulis</name>
    <name type="common">Blue mussel</name>
    <dbReference type="NCBI Taxonomy" id="6550"/>
    <lineage>
        <taxon>Eukaryota</taxon>
        <taxon>Metazoa</taxon>
        <taxon>Spiralia</taxon>
        <taxon>Lophotrochozoa</taxon>
        <taxon>Mollusca</taxon>
        <taxon>Bivalvia</taxon>
        <taxon>Autobranchia</taxon>
        <taxon>Pteriomorphia</taxon>
        <taxon>Mytilida</taxon>
        <taxon>Mytiloidea</taxon>
        <taxon>Mytilidae</taxon>
        <taxon>Mytilinae</taxon>
        <taxon>Mytilus</taxon>
    </lineage>
</organism>
<dbReference type="EMBL" id="CAJPWZ010003290">
    <property type="protein sequence ID" value="CAG2255996.1"/>
    <property type="molecule type" value="Genomic_DNA"/>
</dbReference>
<evidence type="ECO:0000313" key="2">
    <source>
        <dbReference type="EMBL" id="CAG2255996.1"/>
    </source>
</evidence>
<feature type="region of interest" description="Disordered" evidence="1">
    <location>
        <begin position="77"/>
        <end position="100"/>
    </location>
</feature>
<feature type="region of interest" description="Disordered" evidence="1">
    <location>
        <begin position="1"/>
        <end position="65"/>
    </location>
</feature>
<dbReference type="Proteomes" id="UP000683360">
    <property type="component" value="Unassembled WGS sequence"/>
</dbReference>
<evidence type="ECO:0000256" key="1">
    <source>
        <dbReference type="SAM" id="MobiDB-lite"/>
    </source>
</evidence>
<keyword evidence="3" id="KW-1185">Reference proteome</keyword>
<dbReference type="AlphaFoldDB" id="A0A8S3VPT3"/>
<accession>A0A8S3VPT3</accession>
<sequence>MNSESPPPPSFPPPELPPGESLPPVPPRISNSSNSSVTYSSVNKKKSVKRNDDNESDPLYSDKYLDKGYFTSTKMKTLTSTSGPDPFNGQDPFSDMDFQNECHTFNQPGADNIFDPGAQTEPAFDPFGIYEVRDDFNSGDPLERVPPAPEWHERGQPPKAAVSSNSGYSLYSLASPVQNGKTIVILYILNMNFVG</sequence>
<reference evidence="2" key="1">
    <citation type="submission" date="2021-03" db="EMBL/GenBank/DDBJ databases">
        <authorList>
            <person name="Bekaert M."/>
        </authorList>
    </citation>
    <scope>NUCLEOTIDE SEQUENCE</scope>
</reference>
<evidence type="ECO:0000313" key="3">
    <source>
        <dbReference type="Proteomes" id="UP000683360"/>
    </source>
</evidence>
<name>A0A8S3VPT3_MYTED</name>
<proteinExistence type="predicted"/>